<dbReference type="PANTHER" id="PTHR43675">
    <property type="entry name" value="ARSENITE METHYLTRANSFERASE"/>
    <property type="match status" value="1"/>
</dbReference>
<comment type="caution">
    <text evidence="1">The sequence shown here is derived from an EMBL/GenBank/DDBJ whole genome shotgun (WGS) entry which is preliminary data.</text>
</comment>
<evidence type="ECO:0000313" key="2">
    <source>
        <dbReference type="Proteomes" id="UP000236291"/>
    </source>
</evidence>
<dbReference type="InterPro" id="IPR029063">
    <property type="entry name" value="SAM-dependent_MTases_sf"/>
</dbReference>
<dbReference type="EMBL" id="ASHM01041751">
    <property type="protein sequence ID" value="PNX82313.1"/>
    <property type="molecule type" value="Genomic_DNA"/>
</dbReference>
<dbReference type="InterPro" id="IPR026669">
    <property type="entry name" value="Arsenite_MeTrfase-like"/>
</dbReference>
<dbReference type="GO" id="GO:0008168">
    <property type="term" value="F:methyltransferase activity"/>
    <property type="evidence" value="ECO:0007669"/>
    <property type="project" value="TreeGrafter"/>
</dbReference>
<reference evidence="1 2" key="1">
    <citation type="journal article" date="2014" name="Am. J. Bot.">
        <title>Genome assembly and annotation for red clover (Trifolium pratense; Fabaceae).</title>
        <authorList>
            <person name="Istvanek J."/>
            <person name="Jaros M."/>
            <person name="Krenek A."/>
            <person name="Repkova J."/>
        </authorList>
    </citation>
    <scope>NUCLEOTIDE SEQUENCE [LARGE SCALE GENOMIC DNA]</scope>
    <source>
        <strain evidence="2">cv. Tatra</strain>
        <tissue evidence="1">Young leaves</tissue>
    </source>
</reference>
<gene>
    <name evidence="1" type="ORF">L195_g038342</name>
</gene>
<organism evidence="1 2">
    <name type="scientific">Trifolium pratense</name>
    <name type="common">Red clover</name>
    <dbReference type="NCBI Taxonomy" id="57577"/>
    <lineage>
        <taxon>Eukaryota</taxon>
        <taxon>Viridiplantae</taxon>
        <taxon>Streptophyta</taxon>
        <taxon>Embryophyta</taxon>
        <taxon>Tracheophyta</taxon>
        <taxon>Spermatophyta</taxon>
        <taxon>Magnoliopsida</taxon>
        <taxon>eudicotyledons</taxon>
        <taxon>Gunneridae</taxon>
        <taxon>Pentapetalae</taxon>
        <taxon>rosids</taxon>
        <taxon>fabids</taxon>
        <taxon>Fabales</taxon>
        <taxon>Fabaceae</taxon>
        <taxon>Papilionoideae</taxon>
        <taxon>50 kb inversion clade</taxon>
        <taxon>NPAAA clade</taxon>
        <taxon>Hologalegina</taxon>
        <taxon>IRL clade</taxon>
        <taxon>Trifolieae</taxon>
        <taxon>Trifolium</taxon>
    </lineage>
</organism>
<dbReference type="AlphaFoldDB" id="A0A2K3LUX3"/>
<sequence>SKIMALGFDEKFVRIWEYYFDYCAAGFKSRTLGNYQNVIMQKQNYAAMEKRNYKRIWIACIQQFLTFNRMFGDGGNPNPRDYSGPCPWFTHFREMAATWKNCLGTPLSF</sequence>
<feature type="non-terminal residue" evidence="1">
    <location>
        <position position="1"/>
    </location>
</feature>
<name>A0A2K3LUX3_TRIPR</name>
<dbReference type="PANTHER" id="PTHR43675:SF30">
    <property type="entry name" value="CYCLOPROPANE-FATTY-ACYL-PHOSPHOLIPID SYNTHASE"/>
    <property type="match status" value="1"/>
</dbReference>
<dbReference type="Gene3D" id="3.40.50.150">
    <property type="entry name" value="Vaccinia Virus protein VP39"/>
    <property type="match status" value="1"/>
</dbReference>
<dbReference type="Proteomes" id="UP000236291">
    <property type="component" value="Unassembled WGS sequence"/>
</dbReference>
<evidence type="ECO:0000313" key="1">
    <source>
        <dbReference type="EMBL" id="PNX82313.1"/>
    </source>
</evidence>
<reference evidence="1 2" key="2">
    <citation type="journal article" date="2017" name="Front. Plant Sci.">
        <title>Gene Classification and Mining of Molecular Markers Useful in Red Clover (Trifolium pratense) Breeding.</title>
        <authorList>
            <person name="Istvanek J."/>
            <person name="Dluhosova J."/>
            <person name="Dluhos P."/>
            <person name="Patkova L."/>
            <person name="Nedelnik J."/>
            <person name="Repkova J."/>
        </authorList>
    </citation>
    <scope>NUCLEOTIDE SEQUENCE [LARGE SCALE GENOMIC DNA]</scope>
    <source>
        <strain evidence="2">cv. Tatra</strain>
        <tissue evidence="1">Young leaves</tissue>
    </source>
</reference>
<accession>A0A2K3LUX3</accession>
<proteinExistence type="predicted"/>
<dbReference type="STRING" id="57577.A0A2K3LUX3"/>
<protein>
    <submittedName>
        <fullName evidence="1">Cyclopropane fatty acid synthase</fullName>
    </submittedName>
</protein>